<proteinExistence type="predicted"/>
<keyword evidence="3" id="KW-1185">Reference proteome</keyword>
<sequence>MPQHVRRDVRLSLAFLLHDNHKPKVDSAISRHNQELLVRVVQLSATPCLPTLHSVPSGHPFPLDIQGTTINVGVYREAHRRHKLHHDIVRQLDALGFVWDLKQHKWQVHVAALRVYKTIYGDVLVPQAFVLSSSMDWPTETWKLPLGRLVGTWRQTEATMSADKRAELDRVGFVWSLAKTKLFSWADKLLALETFRRLHGHVQVPPGFVVPESTEWPKTTWALRLSQTVHNLRFSSESLSSEKRAALDALDFPWASQRLKSSWSDKLTALETFKQIHGHLVVPRTFHVPSNDPEWPGNTWEIHLGVLVNNLRTREQPDDRRLQLDALGFVWGTMAFQWQVNLLALRTYKAKFGHVRVPQSFQVPTEGGD</sequence>
<reference evidence="2 3" key="1">
    <citation type="submission" date="2019-07" db="EMBL/GenBank/DDBJ databases">
        <title>Genomics analysis of Aphanomyces spp. identifies a new class of oomycete effector associated with host adaptation.</title>
        <authorList>
            <person name="Gaulin E."/>
        </authorList>
    </citation>
    <scope>NUCLEOTIDE SEQUENCE [LARGE SCALE GENOMIC DNA]</scope>
    <source>
        <strain evidence="2 3">ATCC 201684</strain>
    </source>
</reference>
<dbReference type="Proteomes" id="UP000481153">
    <property type="component" value="Unassembled WGS sequence"/>
</dbReference>
<dbReference type="InterPro" id="IPR005114">
    <property type="entry name" value="Helicase_assoc"/>
</dbReference>
<dbReference type="VEuPathDB" id="FungiDB:AeMF1_002368"/>
<dbReference type="PANTHER" id="PTHR37066">
    <property type="entry name" value="HELICASE-ASSOCIATED"/>
    <property type="match status" value="1"/>
</dbReference>
<organism evidence="2 3">
    <name type="scientific">Aphanomyces euteiches</name>
    <dbReference type="NCBI Taxonomy" id="100861"/>
    <lineage>
        <taxon>Eukaryota</taxon>
        <taxon>Sar</taxon>
        <taxon>Stramenopiles</taxon>
        <taxon>Oomycota</taxon>
        <taxon>Saprolegniomycetes</taxon>
        <taxon>Saprolegniales</taxon>
        <taxon>Verrucalvaceae</taxon>
        <taxon>Aphanomyces</taxon>
    </lineage>
</organism>
<feature type="domain" description="Helicase-associated" evidence="1">
    <location>
        <begin position="261"/>
        <end position="329"/>
    </location>
</feature>
<feature type="domain" description="Helicase-associated" evidence="1">
    <location>
        <begin position="103"/>
        <end position="173"/>
    </location>
</feature>
<feature type="domain" description="Helicase-associated" evidence="1">
    <location>
        <begin position="184"/>
        <end position="252"/>
    </location>
</feature>
<accession>A0A6G0XCG2</accession>
<evidence type="ECO:0000313" key="2">
    <source>
        <dbReference type="EMBL" id="KAF0737770.1"/>
    </source>
</evidence>
<dbReference type="EMBL" id="VJMJ01000081">
    <property type="protein sequence ID" value="KAF0737770.1"/>
    <property type="molecule type" value="Genomic_DNA"/>
</dbReference>
<dbReference type="Pfam" id="PF03457">
    <property type="entry name" value="HA"/>
    <property type="match status" value="3"/>
</dbReference>
<evidence type="ECO:0000259" key="1">
    <source>
        <dbReference type="Pfam" id="PF03457"/>
    </source>
</evidence>
<dbReference type="PANTHER" id="PTHR37066:SF1">
    <property type="entry name" value="LNS2_PITP DOMAIN-CONTAINING PROTEIN"/>
    <property type="match status" value="1"/>
</dbReference>
<evidence type="ECO:0000313" key="3">
    <source>
        <dbReference type="Proteomes" id="UP000481153"/>
    </source>
</evidence>
<name>A0A6G0XCG2_9STRA</name>
<gene>
    <name evidence="2" type="ORF">Ae201684_006264</name>
</gene>
<dbReference type="AlphaFoldDB" id="A0A6G0XCG2"/>
<comment type="caution">
    <text evidence="2">The sequence shown here is derived from an EMBL/GenBank/DDBJ whole genome shotgun (WGS) entry which is preliminary data.</text>
</comment>
<protein>
    <recommendedName>
        <fullName evidence="1">Helicase-associated domain-containing protein</fullName>
    </recommendedName>
</protein>